<feature type="transmembrane region" description="Helical" evidence="11">
    <location>
        <begin position="38"/>
        <end position="56"/>
    </location>
</feature>
<dbReference type="Gene3D" id="1.20.120.220">
    <property type="entry name" value="ATP synthase, F0 complex, subunit A"/>
    <property type="match status" value="1"/>
</dbReference>
<keyword evidence="11" id="KW-1003">Cell membrane</keyword>
<dbReference type="STRING" id="356660.SAMN05444336_103448"/>
<dbReference type="PRINTS" id="PR00123">
    <property type="entry name" value="ATPASEA"/>
</dbReference>
<dbReference type="InterPro" id="IPR035908">
    <property type="entry name" value="F0_ATP_A_sf"/>
</dbReference>
<protein>
    <recommendedName>
        <fullName evidence="11 12">ATP synthase subunit a</fullName>
    </recommendedName>
    <alternativeName>
        <fullName evidence="11">ATP synthase F0 sector subunit a</fullName>
    </alternativeName>
    <alternativeName>
        <fullName evidence="11">F-ATPase subunit 6</fullName>
    </alternativeName>
</protein>
<dbReference type="HAMAP" id="MF_01393">
    <property type="entry name" value="ATP_synth_a_bact"/>
    <property type="match status" value="1"/>
</dbReference>
<feature type="transmembrane region" description="Helical" evidence="11">
    <location>
        <begin position="92"/>
        <end position="116"/>
    </location>
</feature>
<evidence type="ECO:0000256" key="7">
    <source>
        <dbReference type="ARBA" id="ARBA00022989"/>
    </source>
</evidence>
<dbReference type="InterPro" id="IPR023011">
    <property type="entry name" value="ATP_synth_F0_asu_AS"/>
</dbReference>
<evidence type="ECO:0000256" key="5">
    <source>
        <dbReference type="ARBA" id="ARBA00022692"/>
    </source>
</evidence>
<name>A0A1H2ZCD2_9RHOB</name>
<accession>A0A1H2ZCD2</accession>
<evidence type="ECO:0000256" key="8">
    <source>
        <dbReference type="ARBA" id="ARBA00023065"/>
    </source>
</evidence>
<feature type="transmembrane region" description="Helical" evidence="11">
    <location>
        <begin position="149"/>
        <end position="174"/>
    </location>
</feature>
<evidence type="ECO:0000256" key="2">
    <source>
        <dbReference type="ARBA" id="ARBA00006810"/>
    </source>
</evidence>
<comment type="similarity">
    <text evidence="2 11 12">Belongs to the ATPase A chain family.</text>
</comment>
<proteinExistence type="inferred from homology"/>
<dbReference type="PROSITE" id="PS00449">
    <property type="entry name" value="ATPASE_A"/>
    <property type="match status" value="1"/>
</dbReference>
<reference evidence="13 14" key="1">
    <citation type="submission" date="2016-10" db="EMBL/GenBank/DDBJ databases">
        <authorList>
            <person name="de Groot N.N."/>
        </authorList>
    </citation>
    <scope>NUCLEOTIDE SEQUENCE [LARGE SCALE GENOMIC DNA]</scope>
    <source>
        <strain evidence="13 14">DSM 17890</strain>
    </source>
</reference>
<keyword evidence="9 11" id="KW-0472">Membrane</keyword>
<dbReference type="PANTHER" id="PTHR11410">
    <property type="entry name" value="ATP SYNTHASE SUBUNIT A"/>
    <property type="match status" value="1"/>
</dbReference>
<keyword evidence="14" id="KW-1185">Reference proteome</keyword>
<evidence type="ECO:0000256" key="1">
    <source>
        <dbReference type="ARBA" id="ARBA00004141"/>
    </source>
</evidence>
<dbReference type="GO" id="GO:0005886">
    <property type="term" value="C:plasma membrane"/>
    <property type="evidence" value="ECO:0007669"/>
    <property type="project" value="UniProtKB-SubCell"/>
</dbReference>
<evidence type="ECO:0000313" key="14">
    <source>
        <dbReference type="Proteomes" id="UP000199118"/>
    </source>
</evidence>
<evidence type="ECO:0000256" key="9">
    <source>
        <dbReference type="ARBA" id="ARBA00023136"/>
    </source>
</evidence>
<feature type="transmembrane region" description="Helical" evidence="11">
    <location>
        <begin position="194"/>
        <end position="214"/>
    </location>
</feature>
<dbReference type="InterPro" id="IPR000568">
    <property type="entry name" value="ATP_synth_F0_asu"/>
</dbReference>
<keyword evidence="8 11" id="KW-0406">Ion transport</keyword>
<dbReference type="NCBIfam" id="TIGR01131">
    <property type="entry name" value="ATP_synt_6_or_A"/>
    <property type="match status" value="1"/>
</dbReference>
<evidence type="ECO:0000256" key="10">
    <source>
        <dbReference type="ARBA" id="ARBA00023310"/>
    </source>
</evidence>
<evidence type="ECO:0000256" key="11">
    <source>
        <dbReference type="HAMAP-Rule" id="MF_01393"/>
    </source>
</evidence>
<keyword evidence="3 11" id="KW-0813">Transport</keyword>
<dbReference type="Pfam" id="PF00119">
    <property type="entry name" value="ATP-synt_A"/>
    <property type="match status" value="1"/>
</dbReference>
<feature type="transmembrane region" description="Helical" evidence="11">
    <location>
        <begin position="122"/>
        <end position="142"/>
    </location>
</feature>
<dbReference type="CDD" id="cd00310">
    <property type="entry name" value="ATP-synt_Fo_a_6"/>
    <property type="match status" value="1"/>
</dbReference>
<dbReference type="GO" id="GO:0046933">
    <property type="term" value="F:proton-transporting ATP synthase activity, rotational mechanism"/>
    <property type="evidence" value="ECO:0007669"/>
    <property type="project" value="UniProtKB-UniRule"/>
</dbReference>
<evidence type="ECO:0000256" key="4">
    <source>
        <dbReference type="ARBA" id="ARBA00022547"/>
    </source>
</evidence>
<keyword evidence="10 11" id="KW-0066">ATP synthesis</keyword>
<dbReference type="SUPFAM" id="SSF81336">
    <property type="entry name" value="F1F0 ATP synthase subunit A"/>
    <property type="match status" value="1"/>
</dbReference>
<comment type="subcellular location">
    <subcellularLocation>
        <location evidence="11 12">Cell membrane</location>
        <topology evidence="11 12">Multi-pass membrane protein</topology>
    </subcellularLocation>
    <subcellularLocation>
        <location evidence="1">Membrane</location>
        <topology evidence="1">Multi-pass membrane protein</topology>
    </subcellularLocation>
</comment>
<dbReference type="InterPro" id="IPR045083">
    <property type="entry name" value="ATP_synth_F0_asu_bact/mt"/>
</dbReference>
<feature type="transmembrane region" description="Helical" evidence="11">
    <location>
        <begin position="221"/>
        <end position="244"/>
    </location>
</feature>
<dbReference type="PANTHER" id="PTHR11410:SF0">
    <property type="entry name" value="ATP SYNTHASE SUBUNIT A"/>
    <property type="match status" value="1"/>
</dbReference>
<sequence>MAGEASSGGIEAHPMDQFLIKPLFGDEGLGLFTVTNQTLWLAIGVLIAFALLALPTRNATLVPGRMQSVAESLYIFVRKMAVDILGEEGLKFFPYLFTLFVFILISNVSGLIPASFTVTSHIAVTGVLAMMVFLTVTILGFVKHGPKFITLFWIPSAPTVALRVILFAIEFISYFVRPLSHSVRLAGNMMAGHAVLKVFAAFVPAMGVLGIVPIGAMTGIFALELLVAFVQAYIFTILTCIYLNDALHMH</sequence>
<keyword evidence="6 11" id="KW-0375">Hydrogen ion transport</keyword>
<keyword evidence="7 11" id="KW-1133">Transmembrane helix</keyword>
<dbReference type="Proteomes" id="UP000199118">
    <property type="component" value="Unassembled WGS sequence"/>
</dbReference>
<evidence type="ECO:0000313" key="13">
    <source>
        <dbReference type="EMBL" id="SDX14997.1"/>
    </source>
</evidence>
<evidence type="ECO:0000256" key="3">
    <source>
        <dbReference type="ARBA" id="ARBA00022448"/>
    </source>
</evidence>
<evidence type="ECO:0000256" key="12">
    <source>
        <dbReference type="RuleBase" id="RU000483"/>
    </source>
</evidence>
<evidence type="ECO:0000256" key="6">
    <source>
        <dbReference type="ARBA" id="ARBA00022781"/>
    </source>
</evidence>
<gene>
    <name evidence="11" type="primary">atpB</name>
    <name evidence="13" type="ORF">SAMN05444336_103448</name>
</gene>
<keyword evidence="5 11" id="KW-0812">Transmembrane</keyword>
<comment type="function">
    <text evidence="11 12">Key component of the proton channel; it plays a direct role in the translocation of protons across the membrane.</text>
</comment>
<dbReference type="NCBIfam" id="NF004482">
    <property type="entry name" value="PRK05815.2-4"/>
    <property type="match status" value="1"/>
</dbReference>
<dbReference type="EMBL" id="FNMZ01000003">
    <property type="protein sequence ID" value="SDX14997.1"/>
    <property type="molecule type" value="Genomic_DNA"/>
</dbReference>
<organism evidence="13 14">
    <name type="scientific">Albimonas donghaensis</name>
    <dbReference type="NCBI Taxonomy" id="356660"/>
    <lineage>
        <taxon>Bacteria</taxon>
        <taxon>Pseudomonadati</taxon>
        <taxon>Pseudomonadota</taxon>
        <taxon>Alphaproteobacteria</taxon>
        <taxon>Rhodobacterales</taxon>
        <taxon>Paracoccaceae</taxon>
        <taxon>Albimonas</taxon>
    </lineage>
</organism>
<keyword evidence="4 11" id="KW-0138">CF(0)</keyword>
<dbReference type="GO" id="GO:0045259">
    <property type="term" value="C:proton-transporting ATP synthase complex"/>
    <property type="evidence" value="ECO:0007669"/>
    <property type="project" value="UniProtKB-KW"/>
</dbReference>
<dbReference type="AlphaFoldDB" id="A0A1H2ZCD2"/>